<feature type="domain" description="SANT" evidence="2">
    <location>
        <begin position="531"/>
        <end position="580"/>
    </location>
</feature>
<sequence>MSMPIQTSSAINKSGKVIAPKAAGRRRPAARGPQPGPSPNPLLTPEPSQNTATEASAETSEPTSTATEAATSTEKTANPAAPARQTTPESTQSRSTNHEAREISQGGNEPVPVARPTEVDTAGGAESNARHDEGTAPGREVATTSEQTPQESSAREAPVARSQDAAITTPGPTRKRKAPAQVAGTKRKRAPAKPKISADRITAEDDDEIEPAETQATGGASDTANTESQVTQPPQGRKRGRKGDTTVPDSASEDQQGTEIAAPKSRKRGPYKKKAQPQAEPLTNGDTTIDPALSGQGEVSQEPQQSGSQETAATESAVNSQEAGQRTGAPRPRPRKQRQRKTNSTTNPATQAELQNNQVENHQQNEGQQDAQANENGQDEEEEEDPETMEIDVTKVSMSDLVRMPRGGKTSSLEHRMAEIDWDEVKRKRRMESPPRPNTQTGQGNNADDGANEETSAGRPAQNQRLRIVNGEIVFDETSAQIDRQAQALLDAENLTVNENVDLTKHVNRMSWINDKRRDPSDRKSVFKMKSDPWSDEETDRFYEALRMFGTDFFIISKMFPPKTRRQIKLKFVREERLDPARINLALSGAQSVPMDLKHYATASGVEESDFKDPTIVTAELKREEERQKKEIDERKKEAEEAQKQRDIMNEQREKEKEGRDKEKALQKEQREVARRRKRVGRGGQVMGTGTF</sequence>
<evidence type="ECO:0000259" key="2">
    <source>
        <dbReference type="PROSITE" id="PS51293"/>
    </source>
</evidence>
<dbReference type="GO" id="GO:0001156">
    <property type="term" value="F:TFIIIC-class transcription factor complex binding"/>
    <property type="evidence" value="ECO:0007669"/>
    <property type="project" value="TreeGrafter"/>
</dbReference>
<feature type="compositionally biased region" description="Low complexity" evidence="1">
    <location>
        <begin position="51"/>
        <end position="77"/>
    </location>
</feature>
<keyword evidence="4" id="KW-1185">Reference proteome</keyword>
<feature type="compositionally biased region" description="Pro residues" evidence="1">
    <location>
        <begin position="34"/>
        <end position="44"/>
    </location>
</feature>
<gene>
    <name evidence="3" type="ORF">B9Z65_6290</name>
</gene>
<feature type="region of interest" description="Disordered" evidence="1">
    <location>
        <begin position="1"/>
        <end position="464"/>
    </location>
</feature>
<dbReference type="Pfam" id="PF15963">
    <property type="entry name" value="Myb_DNA-bind_7"/>
    <property type="match status" value="1"/>
</dbReference>
<feature type="compositionally biased region" description="Acidic residues" evidence="1">
    <location>
        <begin position="377"/>
        <end position="390"/>
    </location>
</feature>
<protein>
    <recommendedName>
        <fullName evidence="2">SANT domain-containing protein</fullName>
    </recommendedName>
</protein>
<dbReference type="InterPro" id="IPR017884">
    <property type="entry name" value="SANT_dom"/>
</dbReference>
<reference evidence="3 4" key="1">
    <citation type="submission" date="2017-05" db="EMBL/GenBank/DDBJ databases">
        <title>Draft genome sequence of Elsinoe australis.</title>
        <authorList>
            <person name="Cheng Q."/>
        </authorList>
    </citation>
    <scope>NUCLEOTIDE SEQUENCE [LARGE SCALE GENOMIC DNA]</scope>
    <source>
        <strain evidence="3 4">NL1</strain>
    </source>
</reference>
<feature type="compositionally biased region" description="Polar residues" evidence="1">
    <location>
        <begin position="247"/>
        <end position="258"/>
    </location>
</feature>
<feature type="compositionally biased region" description="Gly residues" evidence="1">
    <location>
        <begin position="682"/>
        <end position="692"/>
    </location>
</feature>
<dbReference type="SMART" id="SM00717">
    <property type="entry name" value="SANT"/>
    <property type="match status" value="1"/>
</dbReference>
<feature type="compositionally biased region" description="Polar residues" evidence="1">
    <location>
        <begin position="84"/>
        <end position="95"/>
    </location>
</feature>
<name>A0A2P8A875_9PEZI</name>
<feature type="compositionally biased region" description="Basic residues" evidence="1">
    <location>
        <begin position="332"/>
        <end position="341"/>
    </location>
</feature>
<evidence type="ECO:0000256" key="1">
    <source>
        <dbReference type="SAM" id="MobiDB-lite"/>
    </source>
</evidence>
<comment type="caution">
    <text evidence="3">The sequence shown here is derived from an EMBL/GenBank/DDBJ whole genome shotgun (WGS) entry which is preliminary data.</text>
</comment>
<dbReference type="OrthoDB" id="272624at2759"/>
<dbReference type="CDD" id="cd00167">
    <property type="entry name" value="SANT"/>
    <property type="match status" value="1"/>
</dbReference>
<feature type="compositionally biased region" description="Polar residues" evidence="1">
    <location>
        <begin position="214"/>
        <end position="234"/>
    </location>
</feature>
<evidence type="ECO:0000313" key="3">
    <source>
        <dbReference type="EMBL" id="PSK56666.1"/>
    </source>
</evidence>
<dbReference type="InterPro" id="IPR009057">
    <property type="entry name" value="Homeodomain-like_sf"/>
</dbReference>
<feature type="compositionally biased region" description="Polar residues" evidence="1">
    <location>
        <begin position="297"/>
        <end position="324"/>
    </location>
</feature>
<feature type="compositionally biased region" description="Polar residues" evidence="1">
    <location>
        <begin position="142"/>
        <end position="152"/>
    </location>
</feature>
<feature type="compositionally biased region" description="Basic and acidic residues" evidence="1">
    <location>
        <begin position="622"/>
        <end position="673"/>
    </location>
</feature>
<dbReference type="PROSITE" id="PS51293">
    <property type="entry name" value="SANT"/>
    <property type="match status" value="1"/>
</dbReference>
<dbReference type="GO" id="GO:0070898">
    <property type="term" value="P:RNA polymerase III preinitiation complex assembly"/>
    <property type="evidence" value="ECO:0007669"/>
    <property type="project" value="TreeGrafter"/>
</dbReference>
<dbReference type="InterPro" id="IPR039467">
    <property type="entry name" value="TFIIIB_B''_Myb"/>
</dbReference>
<dbReference type="PANTHER" id="PTHR22929">
    <property type="entry name" value="RNA POLYMERASE III TRANSCRIPTION INITIATION FACTOR B"/>
    <property type="match status" value="1"/>
</dbReference>
<dbReference type="Gene3D" id="1.10.10.60">
    <property type="entry name" value="Homeodomain-like"/>
    <property type="match status" value="1"/>
</dbReference>
<dbReference type="EMBL" id="NHZQ01000060">
    <property type="protein sequence ID" value="PSK56666.1"/>
    <property type="molecule type" value="Genomic_DNA"/>
</dbReference>
<feature type="compositionally biased region" description="Basic residues" evidence="1">
    <location>
        <begin position="264"/>
        <end position="275"/>
    </location>
</feature>
<dbReference type="AlphaFoldDB" id="A0A2P8A875"/>
<dbReference type="STRING" id="40998.A0A2P8A875"/>
<feature type="compositionally biased region" description="Polar residues" evidence="1">
    <location>
        <begin position="1"/>
        <end position="12"/>
    </location>
</feature>
<dbReference type="Proteomes" id="UP000243723">
    <property type="component" value="Unassembled WGS sequence"/>
</dbReference>
<dbReference type="GO" id="GO:0000126">
    <property type="term" value="C:transcription factor TFIIIB complex"/>
    <property type="evidence" value="ECO:0007669"/>
    <property type="project" value="TreeGrafter"/>
</dbReference>
<accession>A0A2P8A875</accession>
<feature type="compositionally biased region" description="Polar residues" evidence="1">
    <location>
        <begin position="342"/>
        <end position="352"/>
    </location>
</feature>
<proteinExistence type="predicted"/>
<feature type="compositionally biased region" description="Basic and acidic residues" evidence="1">
    <location>
        <begin position="412"/>
        <end position="426"/>
    </location>
</feature>
<dbReference type="PANTHER" id="PTHR22929:SF0">
    <property type="entry name" value="TRANSCRIPTION FACTOR TFIIIB COMPONENT B'' HOMOLOG"/>
    <property type="match status" value="1"/>
</dbReference>
<feature type="region of interest" description="Disordered" evidence="1">
    <location>
        <begin position="622"/>
        <end position="692"/>
    </location>
</feature>
<organism evidence="3 4">
    <name type="scientific">Elsinoe australis</name>
    <dbReference type="NCBI Taxonomy" id="40998"/>
    <lineage>
        <taxon>Eukaryota</taxon>
        <taxon>Fungi</taxon>
        <taxon>Dikarya</taxon>
        <taxon>Ascomycota</taxon>
        <taxon>Pezizomycotina</taxon>
        <taxon>Dothideomycetes</taxon>
        <taxon>Dothideomycetidae</taxon>
        <taxon>Myriangiales</taxon>
        <taxon>Elsinoaceae</taxon>
        <taxon>Elsinoe</taxon>
    </lineage>
</organism>
<evidence type="ECO:0000313" key="4">
    <source>
        <dbReference type="Proteomes" id="UP000243723"/>
    </source>
</evidence>
<dbReference type="SUPFAM" id="SSF46689">
    <property type="entry name" value="Homeodomain-like"/>
    <property type="match status" value="1"/>
</dbReference>
<feature type="compositionally biased region" description="Low complexity" evidence="1">
    <location>
        <begin position="353"/>
        <end position="369"/>
    </location>
</feature>
<dbReference type="InterPro" id="IPR001005">
    <property type="entry name" value="SANT/Myb"/>
</dbReference>